<dbReference type="InterPro" id="IPR024317">
    <property type="entry name" value="Dynein_heavy_chain_D4_dom"/>
</dbReference>
<dbReference type="FunFam" id="1.20.1270.280:FF:000001">
    <property type="entry name" value="dynein heavy chain 7, axonemal"/>
    <property type="match status" value="1"/>
</dbReference>
<evidence type="ECO:0000256" key="1">
    <source>
        <dbReference type="ARBA" id="ARBA00004430"/>
    </source>
</evidence>
<proteinExistence type="inferred from homology"/>
<feature type="domain" description="Dynein heavy chain coiled coil stalk" evidence="14">
    <location>
        <begin position="412"/>
        <end position="664"/>
    </location>
</feature>
<keyword evidence="4" id="KW-0493">Microtubule</keyword>
<dbReference type="PANTHER" id="PTHR22878:SF71">
    <property type="entry name" value="DYNEIN, AXONEMAL, HEAVY CHAIN 3"/>
    <property type="match status" value="1"/>
</dbReference>
<evidence type="ECO:0000256" key="4">
    <source>
        <dbReference type="ARBA" id="ARBA00022701"/>
    </source>
</evidence>
<dbReference type="InterPro" id="IPR024743">
    <property type="entry name" value="Dynein_HC_stalk"/>
</dbReference>
<evidence type="ECO:0000256" key="11">
    <source>
        <dbReference type="ARBA" id="ARBA00023212"/>
    </source>
</evidence>
<evidence type="ECO:0000256" key="2">
    <source>
        <dbReference type="ARBA" id="ARBA00008887"/>
    </source>
</evidence>
<dbReference type="Gene3D" id="1.20.1270.280">
    <property type="match status" value="1"/>
</dbReference>
<protein>
    <submittedName>
        <fullName evidence="19">Uncharacterized protein</fullName>
    </submittedName>
</protein>
<feature type="domain" description="Dynein heavy chain AAA module D4" evidence="15">
    <location>
        <begin position="68"/>
        <end position="323"/>
    </location>
</feature>
<dbReference type="FunFam" id="3.10.490.20:FF:000009">
    <property type="entry name" value="Dynein heavy chain 4"/>
    <property type="match status" value="1"/>
</dbReference>
<dbReference type="FunFam" id="3.40.50.300:FF:000362">
    <property type="entry name" value="Dynein, axonemal, heavy chain 6"/>
    <property type="match status" value="1"/>
</dbReference>
<evidence type="ECO:0000259" key="18">
    <source>
        <dbReference type="Pfam" id="PF18199"/>
    </source>
</evidence>
<dbReference type="GO" id="GO:0005524">
    <property type="term" value="F:ATP binding"/>
    <property type="evidence" value="ECO:0007669"/>
    <property type="project" value="UniProtKB-KW"/>
</dbReference>
<dbReference type="SUPFAM" id="SSF52540">
    <property type="entry name" value="P-loop containing nucleoside triphosphate hydrolases"/>
    <property type="match status" value="1"/>
</dbReference>
<dbReference type="Gene3D" id="3.40.50.300">
    <property type="entry name" value="P-loop containing nucleotide triphosphate hydrolases"/>
    <property type="match status" value="4"/>
</dbReference>
<keyword evidence="8" id="KW-0175">Coiled coil</keyword>
<dbReference type="Gene3D" id="1.10.8.1220">
    <property type="match status" value="1"/>
</dbReference>
<dbReference type="GO" id="GO:0005930">
    <property type="term" value="C:axoneme"/>
    <property type="evidence" value="ECO:0007669"/>
    <property type="project" value="UniProtKB-SubCell"/>
</dbReference>
<reference evidence="19" key="1">
    <citation type="submission" date="2020-11" db="EMBL/GenBank/DDBJ databases">
        <authorList>
            <person name="Tran Van P."/>
        </authorList>
    </citation>
    <scope>NUCLEOTIDE SEQUENCE</scope>
</reference>
<evidence type="ECO:0000256" key="8">
    <source>
        <dbReference type="ARBA" id="ARBA00023054"/>
    </source>
</evidence>
<keyword evidence="3" id="KW-0963">Cytoplasm</keyword>
<evidence type="ECO:0000259" key="16">
    <source>
        <dbReference type="Pfam" id="PF12781"/>
    </source>
</evidence>
<keyword evidence="11" id="KW-0206">Cytoskeleton</keyword>
<dbReference type="InterPro" id="IPR042219">
    <property type="entry name" value="AAA_lid_11_sf"/>
</dbReference>
<evidence type="ECO:0000313" key="19">
    <source>
        <dbReference type="EMBL" id="CAD7224522.1"/>
    </source>
</evidence>
<feature type="domain" description="Dynein heavy chain region D6 P-loop" evidence="13">
    <location>
        <begin position="1159"/>
        <end position="1274"/>
    </location>
</feature>
<dbReference type="InterPro" id="IPR041658">
    <property type="entry name" value="AAA_lid_11"/>
</dbReference>
<dbReference type="Pfam" id="PF12780">
    <property type="entry name" value="AAA_8"/>
    <property type="match status" value="1"/>
</dbReference>
<evidence type="ECO:0000256" key="5">
    <source>
        <dbReference type="ARBA" id="ARBA00022741"/>
    </source>
</evidence>
<evidence type="ECO:0000256" key="7">
    <source>
        <dbReference type="ARBA" id="ARBA00023017"/>
    </source>
</evidence>
<evidence type="ECO:0000259" key="14">
    <source>
        <dbReference type="Pfam" id="PF12777"/>
    </source>
</evidence>
<feature type="domain" description="Dynein heavy chain C-terminal" evidence="18">
    <location>
        <begin position="1492"/>
        <end position="1779"/>
    </location>
</feature>
<dbReference type="Pfam" id="PF12781">
    <property type="entry name" value="AAA_9"/>
    <property type="match status" value="1"/>
</dbReference>
<dbReference type="FunFam" id="3.40.50.300:FF:000223">
    <property type="entry name" value="Dynein heavy chain 3, axonemal"/>
    <property type="match status" value="1"/>
</dbReference>
<keyword evidence="12" id="KW-0966">Cell projection</keyword>
<dbReference type="InterPro" id="IPR041228">
    <property type="entry name" value="Dynein_C"/>
</dbReference>
<organism evidence="19">
    <name type="scientific">Cyprideis torosa</name>
    <dbReference type="NCBI Taxonomy" id="163714"/>
    <lineage>
        <taxon>Eukaryota</taxon>
        <taxon>Metazoa</taxon>
        <taxon>Ecdysozoa</taxon>
        <taxon>Arthropoda</taxon>
        <taxon>Crustacea</taxon>
        <taxon>Oligostraca</taxon>
        <taxon>Ostracoda</taxon>
        <taxon>Podocopa</taxon>
        <taxon>Podocopida</taxon>
        <taxon>Cytherocopina</taxon>
        <taxon>Cytheroidea</taxon>
        <taxon>Cytherideidae</taxon>
        <taxon>Cyprideis</taxon>
    </lineage>
</organism>
<keyword evidence="7" id="KW-0243">Dynein</keyword>
<feature type="domain" description="Dynein heavy chain ATP-binding dynein motor region" evidence="16">
    <location>
        <begin position="695"/>
        <end position="915"/>
    </location>
</feature>
<dbReference type="FunFam" id="1.10.8.720:FF:000001">
    <property type="entry name" value="dynein heavy chain 7, axonemal"/>
    <property type="match status" value="1"/>
</dbReference>
<dbReference type="InterPro" id="IPR035706">
    <property type="entry name" value="AAA_9"/>
</dbReference>
<dbReference type="GO" id="GO:0045505">
    <property type="term" value="F:dynein intermediate chain binding"/>
    <property type="evidence" value="ECO:0007669"/>
    <property type="project" value="InterPro"/>
</dbReference>
<dbReference type="GO" id="GO:0005874">
    <property type="term" value="C:microtubule"/>
    <property type="evidence" value="ECO:0007669"/>
    <property type="project" value="UniProtKB-KW"/>
</dbReference>
<evidence type="ECO:0000256" key="12">
    <source>
        <dbReference type="ARBA" id="ARBA00023273"/>
    </source>
</evidence>
<evidence type="ECO:0000256" key="9">
    <source>
        <dbReference type="ARBA" id="ARBA00023069"/>
    </source>
</evidence>
<dbReference type="Pfam" id="PF12777">
    <property type="entry name" value="MT"/>
    <property type="match status" value="1"/>
</dbReference>
<dbReference type="PANTHER" id="PTHR22878">
    <property type="entry name" value="DYNEIN HEAVY CHAIN 6, AXONEMAL-LIKE-RELATED"/>
    <property type="match status" value="1"/>
</dbReference>
<dbReference type="FunFam" id="1.20.920.20:FF:000006">
    <property type="entry name" value="Dynein, axonemal, heavy chain 6"/>
    <property type="match status" value="1"/>
</dbReference>
<dbReference type="Pfam" id="PF18198">
    <property type="entry name" value="AAA_lid_11"/>
    <property type="match status" value="1"/>
</dbReference>
<name>A0A7R8W8G9_9CRUS</name>
<evidence type="ECO:0000259" key="15">
    <source>
        <dbReference type="Pfam" id="PF12780"/>
    </source>
</evidence>
<dbReference type="Gene3D" id="1.20.920.20">
    <property type="match status" value="2"/>
</dbReference>
<dbReference type="GO" id="GO:0007018">
    <property type="term" value="P:microtubule-based movement"/>
    <property type="evidence" value="ECO:0007669"/>
    <property type="project" value="InterPro"/>
</dbReference>
<dbReference type="InterPro" id="IPR027417">
    <property type="entry name" value="P-loop_NTPase"/>
</dbReference>
<dbReference type="Gene3D" id="6.10.140.1060">
    <property type="match status" value="1"/>
</dbReference>
<dbReference type="FunFam" id="3.40.50.300:FF:002141">
    <property type="entry name" value="Dynein heavy chain"/>
    <property type="match status" value="1"/>
</dbReference>
<evidence type="ECO:0000256" key="3">
    <source>
        <dbReference type="ARBA" id="ARBA00022490"/>
    </source>
</evidence>
<dbReference type="OrthoDB" id="5593012at2759"/>
<dbReference type="EMBL" id="OB660389">
    <property type="protein sequence ID" value="CAD7224522.1"/>
    <property type="molecule type" value="Genomic_DNA"/>
</dbReference>
<dbReference type="Gene3D" id="1.20.920.30">
    <property type="match status" value="2"/>
</dbReference>
<dbReference type="GO" id="GO:0051959">
    <property type="term" value="F:dynein light intermediate chain binding"/>
    <property type="evidence" value="ECO:0007669"/>
    <property type="project" value="InterPro"/>
</dbReference>
<dbReference type="GO" id="GO:0030286">
    <property type="term" value="C:dynein complex"/>
    <property type="evidence" value="ECO:0007669"/>
    <property type="project" value="UniProtKB-KW"/>
</dbReference>
<comment type="subcellular location">
    <subcellularLocation>
        <location evidence="1">Cytoplasm</location>
        <location evidence="1">Cytoskeleton</location>
        <location evidence="1">Cilium axoneme</location>
    </subcellularLocation>
</comment>
<evidence type="ECO:0000259" key="13">
    <source>
        <dbReference type="Pfam" id="PF03028"/>
    </source>
</evidence>
<dbReference type="Gene3D" id="3.10.490.20">
    <property type="match status" value="1"/>
</dbReference>
<evidence type="ECO:0000256" key="6">
    <source>
        <dbReference type="ARBA" id="ARBA00022840"/>
    </source>
</evidence>
<keyword evidence="5" id="KW-0547">Nucleotide-binding</keyword>
<accession>A0A7R8W8G9</accession>
<dbReference type="FunFam" id="1.10.8.1220:FF:000001">
    <property type="entry name" value="Dynein axonemal heavy chain 5"/>
    <property type="match status" value="1"/>
</dbReference>
<gene>
    <name evidence="19" type="ORF">CTOB1V02_LOCUS2479</name>
</gene>
<dbReference type="GO" id="GO:0008569">
    <property type="term" value="F:minus-end-directed microtubule motor activity"/>
    <property type="evidence" value="ECO:0007669"/>
    <property type="project" value="InterPro"/>
</dbReference>
<feature type="domain" description="Dynein heavy chain AAA lid" evidence="17">
    <location>
        <begin position="1311"/>
        <end position="1450"/>
    </location>
</feature>
<keyword evidence="6" id="KW-0067">ATP-binding</keyword>
<dbReference type="InterPro" id="IPR026983">
    <property type="entry name" value="DHC"/>
</dbReference>
<keyword evidence="9" id="KW-0969">Cilium</keyword>
<dbReference type="Pfam" id="PF03028">
    <property type="entry name" value="Dynein_heavy"/>
    <property type="match status" value="1"/>
</dbReference>
<evidence type="ECO:0000256" key="10">
    <source>
        <dbReference type="ARBA" id="ARBA00023175"/>
    </source>
</evidence>
<sequence length="1784" mass="202571">MENYLREYNVISKTPMSLVMFQFAVEHVSRISRVLKQDSGHALLIGVGGSGRQSCTKLAAFMAGYEVCQFAVEHVSRISRVLKQDSGHALLIGVGGSGRQSCTKLAAFMAGYEVCQLEMSRGYGMEQWRDDLKRILMKAGGDGKPIVFLFLDKQIKDDAFIEDINTLLNSGDIPNLYAPDERAEILERMQTAARDQGRKIDPSPLSLYAFFVERVKRNLHIVLAMSPIGDALRNRLRMFPSLINCCTIDWFTEWPEDALERVASKFLSEVDLSSEIREKCVLMCKYFHQSVVGLSDAFQKKLNRRNHVTPTSFLELILAFRSLLNVKRNDILLLKNRYVAGLDRLEYATSQISVMQEREKNLRPQLIALSEKTEKLMIKIEKDTVDVESQKEWSPTFSLRDLGLKRKGKGIPAVSALNTLKPADITLVKAMKNPPGGVKLVMEAVCVMLDRKPERKADPEVLGKYFEDYWATSQKVLGDLRFLETLRSYDKDNIAPHIMKKIRDQYIMNPDFDPEVIKDVSRACVNLCKWVRAMEVYDRVNKIVAPKKARLEGAEKELEAQMMKLRDKRAQLQQVTDKLQALNDEFAGSIKRKKELEDELMLCSQKLDRAEKLIDGLGGEKERWSRTASTLAEKYDNITGDVLISAAIVAYLGPFTVEFRQRCVSDWVKQALDIGIPCSAQFSLHQTMGDPVRIRAWHLAGLPVDSFSIDNAIIVTHARRWTLAIDPQGQANKWIRSMERENALSVIKLSDANYLRVLENAIQFGRPVLIENVGEELDPVLEPVLGRQTFKSGGIDYIRLGDQLVEYNPDFRLYMTTRLRNPHFMPEVSVRVTVLNFMLTTVGLEDQLLGIVAARERPQLETRKNELIVEGANNKKQLKELEDRILQVLSAEGNILEDETGIQVLSSSKVLSEEIKAKETVIANTEAEIDATRNQYKPVAVHASSIFFCISELANVDPMYNYSLEWFVRLYERSIKESRASEDIAKRVEYLNDHFTAGIYGNVCRSVFEKDKLLFSFSLCLAILKSLDQLDEGLLQLVLSDPVSLANPHPNPAPSWLGEKAWTEIVMLEATRSEFKGGFNFRAGCTEQWKEFYDSQTPQDIPFPGPLKNVEGLERLALLKRLRPDKMVPAIQKFIMMNMGQMYIEPPTFDLKGSFSDSNCRTPLLFVLSPGADPMAALQKFAEFKNMTDRMKTMSLGQGQGPLAEELIEEGVVEGHWIVLQNIHLAISWMPSLERLCEDVINSDSTHLDFRLWLTSYPSPVFPVSILQNGVKMTNEAPKGLRANLLRSYMSPPISDPEFFDSCPSEKESPWKKLLFSISFFHALVQERRHFGALGWNIPYEFNESDLKISITQLQMFINEYDEIPLDALLYLTGECNYGGRVTDDKDRRLLLAMLSRVYNRRIIEEKGYPLSSDGTFCCPDVLDLPSYLEHIRSLPMHPHPSVFGLHQNAEITRDSQETVQLMEGLNLCHIHSAAPVRSASEEPPELQVHQQQKTPGEKVIELAADILEKLPPDFDIKALHELFPIRYDESMNTVLRQEASRYNLLLGVIRASLTEVTRGIKGLVLMSADLEEVFHSLSTGKVPRCWVMKSYPSRKPLGSYVNDLLQRIAFFKHWVREGVPEVFWISAFFFSQSFLTGVLQNYARKHRVPIDHLTFRFEVTEKEMTQPDVSLPPCVDGGYIEGLFLEGARWDRVSHSIVELKPKVLFDPLPVSRLIPTKKGGSEDTRDPGKSYQCPAYKTSARRGTLSTTGHSTNFIMYVNLNCTVDLVHWIIRGVAAISQLDE</sequence>
<dbReference type="InterPro" id="IPR043160">
    <property type="entry name" value="Dynein_C_barrel"/>
</dbReference>
<dbReference type="InterPro" id="IPR004273">
    <property type="entry name" value="Dynein_heavy_D6_P-loop"/>
</dbReference>
<comment type="similarity">
    <text evidence="2">Belongs to the dynein heavy chain family.</text>
</comment>
<dbReference type="Gene3D" id="1.10.8.720">
    <property type="entry name" value="Region D6 of dynein motor"/>
    <property type="match status" value="1"/>
</dbReference>
<dbReference type="Pfam" id="PF18199">
    <property type="entry name" value="Dynein_C"/>
    <property type="match status" value="1"/>
</dbReference>
<evidence type="ECO:0000259" key="17">
    <source>
        <dbReference type="Pfam" id="PF18198"/>
    </source>
</evidence>
<keyword evidence="10" id="KW-0505">Motor protein</keyword>